<dbReference type="InterPro" id="IPR003759">
    <property type="entry name" value="Cbl-bd_cap"/>
</dbReference>
<dbReference type="PROSITE" id="PS51332">
    <property type="entry name" value="B12_BINDING"/>
    <property type="match status" value="1"/>
</dbReference>
<dbReference type="InterPro" id="IPR036724">
    <property type="entry name" value="Cobalamin-bd_sf"/>
</dbReference>
<dbReference type="InterPro" id="IPR000551">
    <property type="entry name" value="MerR-type_HTH_dom"/>
</dbReference>
<dbReference type="InterPro" id="IPR006158">
    <property type="entry name" value="Cobalamin-bd"/>
</dbReference>
<dbReference type="SMART" id="SM00422">
    <property type="entry name" value="HTH_MERR"/>
    <property type="match status" value="1"/>
</dbReference>
<name>A0A419V338_9BACL</name>
<organism evidence="6 7">
    <name type="scientific">Sinobaca qinghaiensis</name>
    <dbReference type="NCBI Taxonomy" id="342944"/>
    <lineage>
        <taxon>Bacteria</taxon>
        <taxon>Bacillati</taxon>
        <taxon>Bacillota</taxon>
        <taxon>Bacilli</taxon>
        <taxon>Bacillales</taxon>
        <taxon>Sporolactobacillaceae</taxon>
        <taxon>Sinobaca</taxon>
    </lineage>
</organism>
<dbReference type="Proteomes" id="UP000285120">
    <property type="component" value="Unassembled WGS sequence"/>
</dbReference>
<dbReference type="Gene3D" id="1.10.1240.10">
    <property type="entry name" value="Methionine synthase domain"/>
    <property type="match status" value="1"/>
</dbReference>
<evidence type="ECO:0000313" key="7">
    <source>
        <dbReference type="Proteomes" id="UP000285120"/>
    </source>
</evidence>
<dbReference type="OrthoDB" id="9800334at2"/>
<gene>
    <name evidence="6" type="ORF">ATL39_2076</name>
</gene>
<dbReference type="InterPro" id="IPR036594">
    <property type="entry name" value="Meth_synthase_dom"/>
</dbReference>
<dbReference type="InterPro" id="IPR009061">
    <property type="entry name" value="DNA-bd_dom_put_sf"/>
</dbReference>
<comment type="caution">
    <text evidence="6">The sequence shown here is derived from an EMBL/GenBank/DDBJ whole genome shotgun (WGS) entry which is preliminary data.</text>
</comment>
<sequence length="309" mass="35134">MEPMEGKYNIKAISNMLGIQPGTLRAWERRYNIVHPERNSAGHRLYTEKDAAVLKWILDKTSSGFTVSQAVGLLDKFEEIDSMAAHPMEVDHTFALAEEILGHLLRFREAEAQEALNRAFSMFTLEKVTTDILGTLLVKVGTLWEMDQITIAHEHYITSFLRTKIGSIMHSYNVKGFLPKIVTAAGPNENHELGLLFFTLYLKRKGFEVIYLGVGIPEEDLIQVMGEIDSSIFFTSCTLLENLEPSLEFITELETLHPHLSIGMGGHAVQYMDVDKTKEYSRFLVGSDASEWDEWISNVLYKKTENRKN</sequence>
<dbReference type="Gene3D" id="3.40.50.280">
    <property type="entry name" value="Cobalamin-binding domain"/>
    <property type="match status" value="1"/>
</dbReference>
<dbReference type="RefSeq" id="WP_120193275.1">
    <property type="nucleotide sequence ID" value="NZ_RAPK01000009.1"/>
</dbReference>
<dbReference type="PANTHER" id="PTHR30204:SF67">
    <property type="entry name" value="HTH-TYPE TRANSCRIPTIONAL REGULATOR MLRA-RELATED"/>
    <property type="match status" value="1"/>
</dbReference>
<dbReference type="EMBL" id="RAPK01000009">
    <property type="protein sequence ID" value="RKD72880.1"/>
    <property type="molecule type" value="Genomic_DNA"/>
</dbReference>
<evidence type="ECO:0000259" key="4">
    <source>
        <dbReference type="PROSITE" id="PS50937"/>
    </source>
</evidence>
<keyword evidence="1" id="KW-0805">Transcription regulation</keyword>
<dbReference type="Pfam" id="PF02607">
    <property type="entry name" value="B12-binding_2"/>
    <property type="match status" value="1"/>
</dbReference>
<feature type="domain" description="B12-binding" evidence="5">
    <location>
        <begin position="178"/>
        <end position="309"/>
    </location>
</feature>
<dbReference type="Pfam" id="PF02310">
    <property type="entry name" value="B12-binding"/>
    <property type="match status" value="1"/>
</dbReference>
<dbReference type="SUPFAM" id="SSF52242">
    <property type="entry name" value="Cobalamin (vitamin B12)-binding domain"/>
    <property type="match status" value="1"/>
</dbReference>
<feature type="domain" description="HTH merR-type" evidence="4">
    <location>
        <begin position="7"/>
        <end position="76"/>
    </location>
</feature>
<dbReference type="AlphaFoldDB" id="A0A419V338"/>
<proteinExistence type="predicted"/>
<dbReference type="Gene3D" id="1.10.1660.10">
    <property type="match status" value="1"/>
</dbReference>
<dbReference type="SUPFAM" id="SSF46955">
    <property type="entry name" value="Putative DNA-binding domain"/>
    <property type="match status" value="1"/>
</dbReference>
<dbReference type="PANTHER" id="PTHR30204">
    <property type="entry name" value="REDOX-CYCLING DRUG-SENSING TRANSCRIPTIONAL ACTIVATOR SOXR"/>
    <property type="match status" value="1"/>
</dbReference>
<keyword evidence="3" id="KW-0804">Transcription</keyword>
<evidence type="ECO:0000313" key="6">
    <source>
        <dbReference type="EMBL" id="RKD72880.1"/>
    </source>
</evidence>
<keyword evidence="2" id="KW-0238">DNA-binding</keyword>
<accession>A0A419V338</accession>
<dbReference type="CDD" id="cd01104">
    <property type="entry name" value="HTH_MlrA-CarA"/>
    <property type="match status" value="1"/>
</dbReference>
<evidence type="ECO:0000256" key="2">
    <source>
        <dbReference type="ARBA" id="ARBA00023125"/>
    </source>
</evidence>
<dbReference type="PROSITE" id="PS50937">
    <property type="entry name" value="HTH_MERR_2"/>
    <property type="match status" value="1"/>
</dbReference>
<dbReference type="InterPro" id="IPR047057">
    <property type="entry name" value="MerR_fam"/>
</dbReference>
<reference evidence="6 7" key="1">
    <citation type="submission" date="2018-09" db="EMBL/GenBank/DDBJ databases">
        <title>Genomic Encyclopedia of Archaeal and Bacterial Type Strains, Phase II (KMG-II): from individual species to whole genera.</title>
        <authorList>
            <person name="Goeker M."/>
        </authorList>
    </citation>
    <scope>NUCLEOTIDE SEQUENCE [LARGE SCALE GENOMIC DNA]</scope>
    <source>
        <strain evidence="6 7">DSM 17008</strain>
    </source>
</reference>
<dbReference type="Pfam" id="PF13411">
    <property type="entry name" value="MerR_1"/>
    <property type="match status" value="1"/>
</dbReference>
<dbReference type="GO" id="GO:0003677">
    <property type="term" value="F:DNA binding"/>
    <property type="evidence" value="ECO:0007669"/>
    <property type="project" value="UniProtKB-KW"/>
</dbReference>
<evidence type="ECO:0000256" key="1">
    <source>
        <dbReference type="ARBA" id="ARBA00023015"/>
    </source>
</evidence>
<protein>
    <submittedName>
        <fullName evidence="6">B12 binding protein</fullName>
    </submittedName>
</protein>
<dbReference type="GO" id="GO:0046872">
    <property type="term" value="F:metal ion binding"/>
    <property type="evidence" value="ECO:0007669"/>
    <property type="project" value="InterPro"/>
</dbReference>
<dbReference type="GO" id="GO:0031419">
    <property type="term" value="F:cobalamin binding"/>
    <property type="evidence" value="ECO:0007669"/>
    <property type="project" value="InterPro"/>
</dbReference>
<dbReference type="GO" id="GO:0003700">
    <property type="term" value="F:DNA-binding transcription factor activity"/>
    <property type="evidence" value="ECO:0007669"/>
    <property type="project" value="InterPro"/>
</dbReference>
<keyword evidence="7" id="KW-1185">Reference proteome</keyword>
<evidence type="ECO:0000259" key="5">
    <source>
        <dbReference type="PROSITE" id="PS51332"/>
    </source>
</evidence>
<evidence type="ECO:0000256" key="3">
    <source>
        <dbReference type="ARBA" id="ARBA00023163"/>
    </source>
</evidence>